<dbReference type="EMBL" id="HBUE01287339">
    <property type="protein sequence ID" value="CAG6572308.1"/>
    <property type="molecule type" value="Transcribed_RNA"/>
</dbReference>
<sequence>MTTSLPASICIGGFQRLTRPCSWHKYSLRHRVQKSCSMRCIVWNLSSRFIGIADKSTSGTACSDDCTRKCAGVNGSRSLGSSDIGVSGLELRQPSTWTSNVLRSSAVTGVSPIVFNNSFFVDLTAASQRPPKCGALGGLKCHLIPWFEHSLETMSRCLRSLSSNRSSAILLRAPTKFVPLSE</sequence>
<organism evidence="1">
    <name type="scientific">Culex pipiens</name>
    <name type="common">House mosquito</name>
    <dbReference type="NCBI Taxonomy" id="7175"/>
    <lineage>
        <taxon>Eukaryota</taxon>
        <taxon>Metazoa</taxon>
        <taxon>Ecdysozoa</taxon>
        <taxon>Arthropoda</taxon>
        <taxon>Hexapoda</taxon>
        <taxon>Insecta</taxon>
        <taxon>Pterygota</taxon>
        <taxon>Neoptera</taxon>
        <taxon>Endopterygota</taxon>
        <taxon>Diptera</taxon>
        <taxon>Nematocera</taxon>
        <taxon>Culicoidea</taxon>
        <taxon>Culicidae</taxon>
        <taxon>Culicinae</taxon>
        <taxon>Culicini</taxon>
        <taxon>Culex</taxon>
        <taxon>Culex</taxon>
    </lineage>
</organism>
<reference evidence="1" key="1">
    <citation type="submission" date="2021-05" db="EMBL/GenBank/DDBJ databases">
        <authorList>
            <person name="Alioto T."/>
            <person name="Alioto T."/>
            <person name="Gomez Garrido J."/>
        </authorList>
    </citation>
    <scope>NUCLEOTIDE SEQUENCE</scope>
</reference>
<name>A0A8D8JI75_CULPI</name>
<evidence type="ECO:0000313" key="1">
    <source>
        <dbReference type="EMBL" id="CAG6572308.1"/>
    </source>
</evidence>
<dbReference type="AlphaFoldDB" id="A0A8D8JI75"/>
<proteinExistence type="predicted"/>
<accession>A0A8D8JI75</accession>
<dbReference type="EMBL" id="HBUE01181724">
    <property type="protein sequence ID" value="CAG6520744.1"/>
    <property type="molecule type" value="Transcribed_RNA"/>
</dbReference>
<dbReference type="EMBL" id="HBUE01181723">
    <property type="protein sequence ID" value="CAG6520741.1"/>
    <property type="molecule type" value="Transcribed_RNA"/>
</dbReference>
<protein>
    <submittedName>
        <fullName evidence="1">(northern house mosquito) hypothetical protein</fullName>
    </submittedName>
</protein>
<dbReference type="EMBL" id="HBUE01058944">
    <property type="protein sequence ID" value="CAG6467688.1"/>
    <property type="molecule type" value="Transcribed_RNA"/>
</dbReference>
<dbReference type="EMBL" id="HBUE01287340">
    <property type="protein sequence ID" value="CAG6572311.1"/>
    <property type="molecule type" value="Transcribed_RNA"/>
</dbReference>